<reference evidence="1 2" key="1">
    <citation type="journal article" date="2018" name="Genomics">
        <title>Molecular footprints of inshore aquatic adaptation in Indo-Pacific humpback dolphin (Sousa chinensis).</title>
        <authorList>
            <person name="Ming Y."/>
            <person name="Jian J."/>
            <person name="Yu F."/>
            <person name="Yu X."/>
            <person name="Wang J."/>
            <person name="Liu W."/>
        </authorList>
    </citation>
    <scope>NUCLEOTIDE SEQUENCE [LARGE SCALE GENOMIC DNA]</scope>
    <source>
        <strain evidence="1">MY-2018</strain>
        <tissue evidence="1">Skin</tissue>
    </source>
</reference>
<organism evidence="1 2">
    <name type="scientific">Sousa chinensis</name>
    <name type="common">Indo-pacific humpbacked dolphin</name>
    <name type="synonym">Steno chinensis</name>
    <dbReference type="NCBI Taxonomy" id="103600"/>
    <lineage>
        <taxon>Eukaryota</taxon>
        <taxon>Metazoa</taxon>
        <taxon>Chordata</taxon>
        <taxon>Craniata</taxon>
        <taxon>Vertebrata</taxon>
        <taxon>Euteleostomi</taxon>
        <taxon>Mammalia</taxon>
        <taxon>Eutheria</taxon>
        <taxon>Laurasiatheria</taxon>
        <taxon>Artiodactyla</taxon>
        <taxon>Whippomorpha</taxon>
        <taxon>Cetacea</taxon>
        <taxon>Odontoceti</taxon>
        <taxon>Delphinidae</taxon>
        <taxon>Sousa</taxon>
    </lineage>
</organism>
<proteinExistence type="predicted"/>
<evidence type="ECO:0000313" key="1">
    <source>
        <dbReference type="EMBL" id="TEA37277.1"/>
    </source>
</evidence>
<accession>A0A484GN65</accession>
<evidence type="ECO:0000313" key="2">
    <source>
        <dbReference type="Proteomes" id="UP000295264"/>
    </source>
</evidence>
<dbReference type="AlphaFoldDB" id="A0A484GN65"/>
<feature type="non-terminal residue" evidence="1">
    <location>
        <position position="47"/>
    </location>
</feature>
<dbReference type="EMBL" id="QWLN02005708">
    <property type="protein sequence ID" value="TEA37277.1"/>
    <property type="molecule type" value="Genomic_DNA"/>
</dbReference>
<dbReference type="Proteomes" id="UP000295264">
    <property type="component" value="Unassembled WGS sequence"/>
</dbReference>
<gene>
    <name evidence="1" type="ORF">DBR06_SOUSAS6710009</name>
</gene>
<protein>
    <submittedName>
        <fullName evidence="1">Uncharacterized protein</fullName>
    </submittedName>
</protein>
<comment type="caution">
    <text evidence="1">The sequence shown here is derived from an EMBL/GenBank/DDBJ whole genome shotgun (WGS) entry which is preliminary data.</text>
</comment>
<sequence>MIADNFQKSSHFFDQQQAAPWWLSGMGSASVRRKRCVIILCKRAQEQ</sequence>
<keyword evidence="2" id="KW-1185">Reference proteome</keyword>
<name>A0A484GN65_SOUCH</name>